<organism evidence="7 8">
    <name type="scientific">Nonomuraea insulae</name>
    <dbReference type="NCBI Taxonomy" id="1616787"/>
    <lineage>
        <taxon>Bacteria</taxon>
        <taxon>Bacillati</taxon>
        <taxon>Actinomycetota</taxon>
        <taxon>Actinomycetes</taxon>
        <taxon>Streptosporangiales</taxon>
        <taxon>Streptosporangiaceae</taxon>
        <taxon>Nonomuraea</taxon>
    </lineage>
</organism>
<sequence>MSYGNQGDGGYGAQPPGGGYGQQPPSSGGYGQQPPSGGGYGQQPPTGGGYGEQPPGGYGQQPPSGGGYGQQPPGGGYGGPPGGTPPDNHLVAAILTTLFCCLPIGIVSIVKSSQVNQKWQVGDFAGAQQASEEAKTWWKRAIIGGVIQYILIIIGVVLYIMLLASLSASYSSSL</sequence>
<keyword evidence="4 6" id="KW-0472">Membrane</keyword>
<feature type="transmembrane region" description="Helical" evidence="6">
    <location>
        <begin position="149"/>
        <end position="170"/>
    </location>
</feature>
<comment type="caution">
    <text evidence="7">The sequence shown here is derived from an EMBL/GenBank/DDBJ whole genome shotgun (WGS) entry which is preliminary data.</text>
</comment>
<reference evidence="8" key="1">
    <citation type="journal article" date="2019" name="Int. J. Syst. Evol. Microbiol.">
        <title>The Global Catalogue of Microorganisms (GCM) 10K type strain sequencing project: providing services to taxonomists for standard genome sequencing and annotation.</title>
        <authorList>
            <consortium name="The Broad Institute Genomics Platform"/>
            <consortium name="The Broad Institute Genome Sequencing Center for Infectious Disease"/>
            <person name="Wu L."/>
            <person name="Ma J."/>
        </authorList>
    </citation>
    <scope>NUCLEOTIDE SEQUENCE [LARGE SCALE GENOMIC DNA]</scope>
    <source>
        <strain evidence="8">CCUG 53903</strain>
    </source>
</reference>
<dbReference type="Proteomes" id="UP001596058">
    <property type="component" value="Unassembled WGS sequence"/>
</dbReference>
<evidence type="ECO:0000313" key="8">
    <source>
        <dbReference type="Proteomes" id="UP001596058"/>
    </source>
</evidence>
<feature type="compositionally biased region" description="Gly residues" evidence="5">
    <location>
        <begin position="28"/>
        <end position="81"/>
    </location>
</feature>
<evidence type="ECO:0000256" key="2">
    <source>
        <dbReference type="ARBA" id="ARBA00022692"/>
    </source>
</evidence>
<feature type="compositionally biased region" description="Gly residues" evidence="5">
    <location>
        <begin position="1"/>
        <end position="21"/>
    </location>
</feature>
<evidence type="ECO:0000256" key="4">
    <source>
        <dbReference type="ARBA" id="ARBA00023136"/>
    </source>
</evidence>
<dbReference type="Pfam" id="PF04505">
    <property type="entry name" value="CD225"/>
    <property type="match status" value="1"/>
</dbReference>
<dbReference type="PANTHER" id="PTHR14948">
    <property type="entry name" value="NG5"/>
    <property type="match status" value="1"/>
</dbReference>
<dbReference type="InterPro" id="IPR007593">
    <property type="entry name" value="CD225/Dispanin_fam"/>
</dbReference>
<dbReference type="RefSeq" id="WP_379520353.1">
    <property type="nucleotide sequence ID" value="NZ_JBHSPA010000057.1"/>
</dbReference>
<comment type="subcellular location">
    <subcellularLocation>
        <location evidence="1">Membrane</location>
    </subcellularLocation>
</comment>
<dbReference type="EMBL" id="JBHSPA010000057">
    <property type="protein sequence ID" value="MFC5830876.1"/>
    <property type="molecule type" value="Genomic_DNA"/>
</dbReference>
<evidence type="ECO:0000256" key="1">
    <source>
        <dbReference type="ARBA" id="ARBA00004370"/>
    </source>
</evidence>
<evidence type="ECO:0000313" key="7">
    <source>
        <dbReference type="EMBL" id="MFC5830876.1"/>
    </source>
</evidence>
<proteinExistence type="predicted"/>
<evidence type="ECO:0000256" key="5">
    <source>
        <dbReference type="SAM" id="MobiDB-lite"/>
    </source>
</evidence>
<gene>
    <name evidence="7" type="ORF">ACFPZ3_44085</name>
</gene>
<evidence type="ECO:0000256" key="6">
    <source>
        <dbReference type="SAM" id="Phobius"/>
    </source>
</evidence>
<evidence type="ECO:0000256" key="3">
    <source>
        <dbReference type="ARBA" id="ARBA00022989"/>
    </source>
</evidence>
<feature type="transmembrane region" description="Helical" evidence="6">
    <location>
        <begin position="90"/>
        <end position="110"/>
    </location>
</feature>
<dbReference type="PANTHER" id="PTHR14948:SF25">
    <property type="entry name" value="DUF4190 DOMAIN-CONTAINING PROTEIN"/>
    <property type="match status" value="1"/>
</dbReference>
<keyword evidence="2 6" id="KW-0812">Transmembrane</keyword>
<dbReference type="InterPro" id="IPR051423">
    <property type="entry name" value="CD225/Dispanin"/>
</dbReference>
<keyword evidence="3 6" id="KW-1133">Transmembrane helix</keyword>
<accession>A0ABW1D2G7</accession>
<feature type="region of interest" description="Disordered" evidence="5">
    <location>
        <begin position="1"/>
        <end position="84"/>
    </location>
</feature>
<protein>
    <submittedName>
        <fullName evidence="7">CD225/dispanin family protein</fullName>
    </submittedName>
</protein>
<name>A0ABW1D2G7_9ACTN</name>
<keyword evidence="8" id="KW-1185">Reference proteome</keyword>